<dbReference type="Proteomes" id="UP001652642">
    <property type="component" value="Chromosome 5"/>
</dbReference>
<accession>A0ABM5GJH8</accession>
<dbReference type="PANTHER" id="PTHR34921">
    <property type="entry name" value="MEIOTIC RECOMBINATION PROTEIN REC114"/>
    <property type="match status" value="1"/>
</dbReference>
<name>A0ABM5GJH8_9SAUR</name>
<dbReference type="GeneID" id="110072870"/>
<dbReference type="RefSeq" id="XP_072857810.1">
    <property type="nucleotide sequence ID" value="XM_073001709.1"/>
</dbReference>
<dbReference type="PANTHER" id="PTHR34921:SF1">
    <property type="entry name" value="MEIOTIC RECOMBINATION PROTEIN REC114"/>
    <property type="match status" value="1"/>
</dbReference>
<sequence>MATSSDNSALWIDCSSIPCSEVEQLMPSQNLVTEQSRATSSSLSASEWPLKRYGRFMPGGLGPTSGSWKVLESNKESGFLVLTIVISGHFFISRGKEVLEGFSLIDASQWLKIVRNADSMLFGSKAKDKHRMFRVQFMGDSKSQAEEHCHNCVQKLADYVPVQVIDPARQEPSQSHRLLPDDEAQMPDAEQNTAMPHTVTVLPPPQGRVSVAKLAQYVLTSNIELPLAYGHSGWNAEDLSSFIRLCLLDQSFPAFVGEVEKQLKKIADS</sequence>
<organism evidence="1 2">
    <name type="scientific">Pogona vitticeps</name>
    <name type="common">central bearded dragon</name>
    <dbReference type="NCBI Taxonomy" id="103695"/>
    <lineage>
        <taxon>Eukaryota</taxon>
        <taxon>Metazoa</taxon>
        <taxon>Chordata</taxon>
        <taxon>Craniata</taxon>
        <taxon>Vertebrata</taxon>
        <taxon>Euteleostomi</taxon>
        <taxon>Lepidosauria</taxon>
        <taxon>Squamata</taxon>
        <taxon>Bifurcata</taxon>
        <taxon>Unidentata</taxon>
        <taxon>Episquamata</taxon>
        <taxon>Toxicofera</taxon>
        <taxon>Iguania</taxon>
        <taxon>Acrodonta</taxon>
        <taxon>Agamidae</taxon>
        <taxon>Amphibolurinae</taxon>
        <taxon>Pogona</taxon>
    </lineage>
</organism>
<proteinExistence type="predicted"/>
<protein>
    <submittedName>
        <fullName evidence="2">Meiotic recombination protein REC114 isoform X1</fullName>
    </submittedName>
</protein>
<dbReference type="Pfam" id="PF15165">
    <property type="entry name" value="REC114-like"/>
    <property type="match status" value="1"/>
</dbReference>
<keyword evidence="1" id="KW-1185">Reference proteome</keyword>
<evidence type="ECO:0000313" key="1">
    <source>
        <dbReference type="Proteomes" id="UP001652642"/>
    </source>
</evidence>
<gene>
    <name evidence="2" type="primary">REC114</name>
</gene>
<evidence type="ECO:0000313" key="2">
    <source>
        <dbReference type="RefSeq" id="XP_072857810.1"/>
    </source>
</evidence>
<dbReference type="InterPro" id="IPR029168">
    <property type="entry name" value="REC114L"/>
</dbReference>
<reference evidence="2" key="1">
    <citation type="submission" date="2025-08" db="UniProtKB">
        <authorList>
            <consortium name="RefSeq"/>
        </authorList>
    </citation>
    <scope>IDENTIFICATION</scope>
</reference>